<evidence type="ECO:0000256" key="13">
    <source>
        <dbReference type="ARBA" id="ARBA00023125"/>
    </source>
</evidence>
<evidence type="ECO:0000256" key="19">
    <source>
        <dbReference type="ARBA" id="ARBA00044998"/>
    </source>
</evidence>
<protein>
    <recommendedName>
        <fullName evidence="5">ATP-dependent DNA helicase CHL1</fullName>
        <ecNumber evidence="18">5.6.2.3</ecNumber>
    </recommendedName>
    <alternativeName>
        <fullName evidence="4">ATP-dependent DNA helicase chl1</fullName>
    </alternativeName>
    <alternativeName>
        <fullName evidence="17">Chromosome loss protein 1</fullName>
    </alternativeName>
    <alternativeName>
        <fullName evidence="19 20">DNA 5'-3' helicase CHL1</fullName>
    </alternativeName>
</protein>
<dbReference type="GeneID" id="34517489"/>
<dbReference type="InterPro" id="IPR045028">
    <property type="entry name" value="DinG/Rad3-like"/>
</dbReference>
<dbReference type="RefSeq" id="XP_022456101.1">
    <property type="nucleotide sequence ID" value="XM_022604543.1"/>
</dbReference>
<evidence type="ECO:0000256" key="20">
    <source>
        <dbReference type="ARBA" id="ARBA00045008"/>
    </source>
</evidence>
<dbReference type="PROSITE" id="PS00690">
    <property type="entry name" value="DEAH_ATP_HELICASE"/>
    <property type="match status" value="1"/>
</dbReference>
<evidence type="ECO:0000259" key="23">
    <source>
        <dbReference type="PROSITE" id="PS51193"/>
    </source>
</evidence>
<dbReference type="InterPro" id="IPR002464">
    <property type="entry name" value="DNA/RNA_helicase_DEAH_CS"/>
</dbReference>
<dbReference type="SMART" id="SM00488">
    <property type="entry name" value="DEXDc2"/>
    <property type="match status" value="1"/>
</dbReference>
<dbReference type="InterPro" id="IPR027417">
    <property type="entry name" value="P-loop_NTPase"/>
</dbReference>
<dbReference type="SMART" id="SM00491">
    <property type="entry name" value="HELICc2"/>
    <property type="match status" value="1"/>
</dbReference>
<dbReference type="HOGENOM" id="CLU_006515_2_0_1"/>
<evidence type="ECO:0000256" key="15">
    <source>
        <dbReference type="ARBA" id="ARBA00023242"/>
    </source>
</evidence>
<dbReference type="GO" id="GO:0045005">
    <property type="term" value="P:DNA-templated DNA replication maintenance of fidelity"/>
    <property type="evidence" value="ECO:0007669"/>
    <property type="project" value="EnsemblFungi"/>
</dbReference>
<keyword evidence="25" id="KW-1185">Reference proteome</keyword>
<keyword evidence="9" id="KW-0347">Helicase</keyword>
<dbReference type="STRING" id="1382522.W6MFH5"/>
<feature type="domain" description="Helicase ATP-binding" evidence="23">
    <location>
        <begin position="34"/>
        <end position="440"/>
    </location>
</feature>
<dbReference type="GO" id="GO:0034085">
    <property type="term" value="P:establishment of sister chromatid cohesion"/>
    <property type="evidence" value="ECO:0007669"/>
    <property type="project" value="EnsemblFungi"/>
</dbReference>
<dbReference type="GO" id="GO:0000785">
    <property type="term" value="C:chromatin"/>
    <property type="evidence" value="ECO:0007669"/>
    <property type="project" value="EnsemblFungi"/>
</dbReference>
<keyword evidence="6" id="KW-0479">Metal-binding</keyword>
<dbReference type="EC" id="5.6.2.3" evidence="18"/>
<evidence type="ECO:0000313" key="25">
    <source>
        <dbReference type="Proteomes" id="UP000019384"/>
    </source>
</evidence>
<evidence type="ECO:0000256" key="16">
    <source>
        <dbReference type="ARBA" id="ARBA00023306"/>
    </source>
</evidence>
<evidence type="ECO:0000256" key="21">
    <source>
        <dbReference type="ARBA" id="ARBA00045702"/>
    </source>
</evidence>
<evidence type="ECO:0000256" key="14">
    <source>
        <dbReference type="ARBA" id="ARBA00023235"/>
    </source>
</evidence>
<evidence type="ECO:0000256" key="18">
    <source>
        <dbReference type="ARBA" id="ARBA00044969"/>
    </source>
</evidence>
<keyword evidence="7" id="KW-0547">Nucleotide-binding</keyword>
<dbReference type="InterPro" id="IPR010614">
    <property type="entry name" value="RAD3-like_helicase_DEAD"/>
</dbReference>
<dbReference type="InterPro" id="IPR006554">
    <property type="entry name" value="Helicase-like_DEXD_c2"/>
</dbReference>
<dbReference type="InterPro" id="IPR013020">
    <property type="entry name" value="Rad3/Chl1-like"/>
</dbReference>
<evidence type="ECO:0000256" key="10">
    <source>
        <dbReference type="ARBA" id="ARBA00022840"/>
    </source>
</evidence>
<evidence type="ECO:0000256" key="1">
    <source>
        <dbReference type="ARBA" id="ARBA00001966"/>
    </source>
</evidence>
<dbReference type="Proteomes" id="UP000019384">
    <property type="component" value="Unassembled WGS sequence"/>
</dbReference>
<dbReference type="PROSITE" id="PS51193">
    <property type="entry name" value="HELICASE_ATP_BIND_2"/>
    <property type="match status" value="1"/>
</dbReference>
<evidence type="ECO:0000256" key="11">
    <source>
        <dbReference type="ARBA" id="ARBA00023004"/>
    </source>
</evidence>
<dbReference type="GO" id="GO:0051536">
    <property type="term" value="F:iron-sulfur cluster binding"/>
    <property type="evidence" value="ECO:0007669"/>
    <property type="project" value="UniProtKB-KW"/>
</dbReference>
<evidence type="ECO:0000256" key="22">
    <source>
        <dbReference type="ARBA" id="ARBA00048954"/>
    </source>
</evidence>
<dbReference type="GO" id="GO:0003677">
    <property type="term" value="F:DNA binding"/>
    <property type="evidence" value="ECO:0007669"/>
    <property type="project" value="UniProtKB-KW"/>
</dbReference>
<accession>W6MFH5</accession>
<name>W6MFH5_9ASCO</name>
<dbReference type="GO" id="GO:0005524">
    <property type="term" value="F:ATP binding"/>
    <property type="evidence" value="ECO:0007669"/>
    <property type="project" value="UniProtKB-KW"/>
</dbReference>
<comment type="cofactor">
    <cofactor evidence="1">
        <name>[4Fe-4S] cluster</name>
        <dbReference type="ChEBI" id="CHEBI:49883"/>
    </cofactor>
</comment>
<evidence type="ECO:0000256" key="8">
    <source>
        <dbReference type="ARBA" id="ARBA00022801"/>
    </source>
</evidence>
<dbReference type="GO" id="GO:0035861">
    <property type="term" value="C:site of double-strand break"/>
    <property type="evidence" value="ECO:0007669"/>
    <property type="project" value="EnsemblFungi"/>
</dbReference>
<dbReference type="EMBL" id="HG793125">
    <property type="protein sequence ID" value="CDK24083.1"/>
    <property type="molecule type" value="Genomic_DNA"/>
</dbReference>
<dbReference type="SUPFAM" id="SSF52540">
    <property type="entry name" value="P-loop containing nucleoside triphosphate hydrolases"/>
    <property type="match status" value="1"/>
</dbReference>
<keyword evidence="8" id="KW-0378">Hydrolase</keyword>
<comment type="catalytic activity">
    <reaction evidence="22">
        <text>ATP + H2O = ADP + phosphate + H(+)</text>
        <dbReference type="Rhea" id="RHEA:13065"/>
        <dbReference type="ChEBI" id="CHEBI:15377"/>
        <dbReference type="ChEBI" id="CHEBI:15378"/>
        <dbReference type="ChEBI" id="CHEBI:30616"/>
        <dbReference type="ChEBI" id="CHEBI:43474"/>
        <dbReference type="ChEBI" id="CHEBI:456216"/>
        <dbReference type="EC" id="5.6.2.3"/>
    </reaction>
</comment>
<dbReference type="Pfam" id="PF13307">
    <property type="entry name" value="Helicase_C_2"/>
    <property type="match status" value="1"/>
</dbReference>
<evidence type="ECO:0000256" key="12">
    <source>
        <dbReference type="ARBA" id="ARBA00023014"/>
    </source>
</evidence>
<dbReference type="Pfam" id="PF06733">
    <property type="entry name" value="DEAD_2"/>
    <property type="match status" value="1"/>
</dbReference>
<evidence type="ECO:0000256" key="3">
    <source>
        <dbReference type="ARBA" id="ARBA00008435"/>
    </source>
</evidence>
<keyword evidence="13" id="KW-0238">DNA-binding</keyword>
<keyword evidence="10" id="KW-0067">ATP-binding</keyword>
<dbReference type="GO" id="GO:0016818">
    <property type="term" value="F:hydrolase activity, acting on acid anhydrides, in phosphorus-containing anhydrides"/>
    <property type="evidence" value="ECO:0007669"/>
    <property type="project" value="InterPro"/>
</dbReference>
<dbReference type="GO" id="GO:0031571">
    <property type="term" value="P:mitotic G1 DNA damage checkpoint signaling"/>
    <property type="evidence" value="ECO:0007669"/>
    <property type="project" value="EnsemblFungi"/>
</dbReference>
<comment type="similarity">
    <text evidence="3">Belongs to the DEAD box helicase family. DEAH subfamily. DDX11/CHL1 sub-subfamily.</text>
</comment>
<comment type="subcellular location">
    <subcellularLocation>
        <location evidence="2">Nucleus</location>
    </subcellularLocation>
</comment>
<keyword evidence="11" id="KW-0408">Iron</keyword>
<reference evidence="24" key="1">
    <citation type="submission" date="2013-12" db="EMBL/GenBank/DDBJ databases">
        <authorList>
            <person name="Genoscope - CEA"/>
        </authorList>
    </citation>
    <scope>NUCLEOTIDE SEQUENCE</scope>
    <source>
        <strain evidence="24">CBS 1993</strain>
    </source>
</reference>
<evidence type="ECO:0000256" key="9">
    <source>
        <dbReference type="ARBA" id="ARBA00022806"/>
    </source>
</evidence>
<keyword evidence="16" id="KW-0131">Cell cycle</keyword>
<dbReference type="GO" id="GO:0036297">
    <property type="term" value="P:interstrand cross-link repair"/>
    <property type="evidence" value="ECO:0007669"/>
    <property type="project" value="EnsemblFungi"/>
</dbReference>
<dbReference type="PANTHER" id="PTHR11472:SF41">
    <property type="entry name" value="ATP-DEPENDENT DNA HELICASE DDX11-RELATED"/>
    <property type="match status" value="1"/>
</dbReference>
<dbReference type="GO" id="GO:0046872">
    <property type="term" value="F:metal ion binding"/>
    <property type="evidence" value="ECO:0007669"/>
    <property type="project" value="UniProtKB-KW"/>
</dbReference>
<dbReference type="NCBIfam" id="TIGR00604">
    <property type="entry name" value="rad3"/>
    <property type="match status" value="1"/>
</dbReference>
<dbReference type="InterPro" id="IPR006555">
    <property type="entry name" value="ATP-dep_Helicase_C"/>
</dbReference>
<dbReference type="AlphaFoldDB" id="W6MFH5"/>
<evidence type="ECO:0000256" key="6">
    <source>
        <dbReference type="ARBA" id="ARBA00022723"/>
    </source>
</evidence>
<evidence type="ECO:0000256" key="4">
    <source>
        <dbReference type="ARBA" id="ARBA00016387"/>
    </source>
</evidence>
<evidence type="ECO:0000256" key="2">
    <source>
        <dbReference type="ARBA" id="ARBA00004123"/>
    </source>
</evidence>
<keyword evidence="14" id="KW-0413">Isomerase</keyword>
<reference evidence="24" key="2">
    <citation type="submission" date="2014-02" db="EMBL/GenBank/DDBJ databases">
        <title>Complete DNA sequence of /Kuraishia capsulata/ illustrates novel genomic features among budding yeasts (/Saccharomycotina/).</title>
        <authorList>
            <person name="Morales L."/>
            <person name="Noel B."/>
            <person name="Porcel B."/>
            <person name="Marcet-Houben M."/>
            <person name="Hullo M-F."/>
            <person name="Sacerdot C."/>
            <person name="Tekaia F."/>
            <person name="Leh-Louis V."/>
            <person name="Despons L."/>
            <person name="Khanna V."/>
            <person name="Aury J-M."/>
            <person name="Barbe V."/>
            <person name="Couloux A."/>
            <person name="Labadie K."/>
            <person name="Pelletier E."/>
            <person name="Souciet J-L."/>
            <person name="Boekhout T."/>
            <person name="Gabaldon T."/>
            <person name="Wincker P."/>
            <person name="Dujon B."/>
        </authorList>
    </citation>
    <scope>NUCLEOTIDE SEQUENCE</scope>
    <source>
        <strain evidence="24">CBS 1993</strain>
    </source>
</reference>
<gene>
    <name evidence="24" type="ORF">KUCA_T00000043001</name>
</gene>
<dbReference type="GO" id="GO:0007064">
    <property type="term" value="P:mitotic sister chromatid cohesion"/>
    <property type="evidence" value="ECO:0007669"/>
    <property type="project" value="EnsemblFungi"/>
</dbReference>
<keyword evidence="15" id="KW-0539">Nucleus</keyword>
<sequence>MVIRKPEMKLFMAQVWTLNSTIPSLMSVKNTENDEATFYHPYVPYKVQLELMNAIYDAVDKGYKVGLFESPTGTGKTLSLICSTMTWLRKNKATGSKVLKNEDSDDEPEWIKEAYRNKVLVKRDLKLKEYENHLEKLKLEQAQMPLLEVKIHKKPRGHQNSAENDNSRYIPEDYDEALAKPKVADKLRAVNDDVKALMSALDTGRARESEDSDPSNPIKILISSRTHSQLSQFSGQLRITKFPSSIHGSEEHLKCLPLGSRKQLCINKRVSKLTGNDAITESCLDLQKAENGCPHYPKLNDINSDILVKRFRDLTYTKAHDIEDLHDIGASLGICPYYSSRSAVNMAEVITLPYQLLLQESTRDALSLRVKDAIVVIDEAHNLFDTITSMNSCCLSYKNISDAKGCLKLYLGKFQARLNAGNRINLARLLKFLNLLSDFIVRTVKSHKKIPIGLKVTAADIFEGTTGDAINFNSLVRYVSKTKIAYKIDSYLEEVSGSKNTSHQPLLFGVTQFMTSMSNPSKSGKMFFDKTPTGDVCLKYLLLDPSEAMRDLVDQARCVLLAGGTMEPVEEFTDILFPYVPKEKIMKFSCDHIISSDKLSVFPIGSGINGGSLEFSFEKRNSMAGELGETVISLIEHIPGGVVAFFPSYAYLDQIVSQWENSGSLSRITHIKPVVKEESSEDALAKYTALIHKHGGALLLAVVGGRLSEGINFSDNLARGVIMVGLPFPNAFSGELLAKKEFIEQRAVETGKSKFEAAQSARNYYENICMKAVNQSVGRSIRHMGDYACIYLLDQRYGTDRIQGKLSRWICNRLESTKPMDARTAIKGTKDFFSSK</sequence>
<dbReference type="CDD" id="cd18788">
    <property type="entry name" value="SF2_C_XPD"/>
    <property type="match status" value="1"/>
</dbReference>
<dbReference type="Gene3D" id="3.40.50.300">
    <property type="entry name" value="P-loop containing nucleotide triphosphate hydrolases"/>
    <property type="match status" value="3"/>
</dbReference>
<keyword evidence="12" id="KW-0411">Iron-sulfur</keyword>
<organism evidence="24 25">
    <name type="scientific">Kuraishia capsulata CBS 1993</name>
    <dbReference type="NCBI Taxonomy" id="1382522"/>
    <lineage>
        <taxon>Eukaryota</taxon>
        <taxon>Fungi</taxon>
        <taxon>Dikarya</taxon>
        <taxon>Ascomycota</taxon>
        <taxon>Saccharomycotina</taxon>
        <taxon>Pichiomycetes</taxon>
        <taxon>Pichiales</taxon>
        <taxon>Pichiaceae</taxon>
        <taxon>Kuraishia</taxon>
    </lineage>
</organism>
<evidence type="ECO:0000313" key="24">
    <source>
        <dbReference type="EMBL" id="CDK24083.1"/>
    </source>
</evidence>
<dbReference type="PANTHER" id="PTHR11472">
    <property type="entry name" value="DNA REPAIR DEAD HELICASE RAD3/XP-D SUBFAMILY MEMBER"/>
    <property type="match status" value="1"/>
</dbReference>
<dbReference type="OrthoDB" id="267079at2759"/>
<dbReference type="InterPro" id="IPR014013">
    <property type="entry name" value="Helic_SF1/SF2_ATP-bd_DinG/Rad3"/>
</dbReference>
<proteinExistence type="inferred from homology"/>
<evidence type="ECO:0000256" key="17">
    <source>
        <dbReference type="ARBA" id="ARBA00029709"/>
    </source>
</evidence>
<comment type="function">
    <text evidence="21">ATP-dependent DNA helicase important for chromosome transmission and normal cell cycle progression in G(2)/M. May have a role in changing DNA topology to allow the loading of proteins involved in maintaining sister chromatid cohesion in the vicinity of the centromeres. Has a specific role in chromosome segregation during meiosis II.</text>
</comment>
<evidence type="ECO:0000256" key="5">
    <source>
        <dbReference type="ARBA" id="ARBA00017386"/>
    </source>
</evidence>
<dbReference type="GO" id="GO:0005634">
    <property type="term" value="C:nucleus"/>
    <property type="evidence" value="ECO:0007669"/>
    <property type="project" value="UniProtKB-SubCell"/>
</dbReference>
<evidence type="ECO:0000256" key="7">
    <source>
        <dbReference type="ARBA" id="ARBA00022741"/>
    </source>
</evidence>
<dbReference type="GO" id="GO:0043139">
    <property type="term" value="F:5'-3' DNA helicase activity"/>
    <property type="evidence" value="ECO:0007669"/>
    <property type="project" value="UniProtKB-EC"/>
</dbReference>